<reference evidence="1" key="1">
    <citation type="submission" date="2021-01" db="EMBL/GenBank/DDBJ databases">
        <authorList>
            <consortium name="Genoscope - CEA"/>
            <person name="William W."/>
        </authorList>
    </citation>
    <scope>NUCLEOTIDE SEQUENCE</scope>
</reference>
<sequence>MFKIKRLQHSFEQKLLEFFINWKRTTCNLKQWKSNIKFTQYIYQQEQEEVRKLLIQQEQQFYQSIYKFKMNHNKSDQFDQLSNFSILQHQVQLLATQVLQGELRDKINFNNRRSELLMELYYALEEVQTKSNIVFIEYKMQQLEILGLVKGQLSNQYIDLICKLYLHEEFWFALQQTFNEMLKQRIFNSNFSKLAKCLYIIKPNCQLYEIIIDLNNEIDDEQIEKIFHLKAIEIAIQEGYQHSLKFHLEQCLYYSWNQEQIDNLIQSCLKLSKLFEEKNQLYQRFQQMEKQ</sequence>
<evidence type="ECO:0000313" key="2">
    <source>
        <dbReference type="Proteomes" id="UP000692954"/>
    </source>
</evidence>
<protein>
    <submittedName>
        <fullName evidence="1">Uncharacterized protein</fullName>
    </submittedName>
</protein>
<dbReference type="OrthoDB" id="294650at2759"/>
<accession>A0A8S1LGP8</accession>
<organism evidence="1 2">
    <name type="scientific">Paramecium sonneborni</name>
    <dbReference type="NCBI Taxonomy" id="65129"/>
    <lineage>
        <taxon>Eukaryota</taxon>
        <taxon>Sar</taxon>
        <taxon>Alveolata</taxon>
        <taxon>Ciliophora</taxon>
        <taxon>Intramacronucleata</taxon>
        <taxon>Oligohymenophorea</taxon>
        <taxon>Peniculida</taxon>
        <taxon>Parameciidae</taxon>
        <taxon>Paramecium</taxon>
    </lineage>
</organism>
<comment type="caution">
    <text evidence="1">The sequence shown here is derived from an EMBL/GenBank/DDBJ whole genome shotgun (WGS) entry which is preliminary data.</text>
</comment>
<dbReference type="AlphaFoldDB" id="A0A8S1LGP8"/>
<name>A0A8S1LGP8_9CILI</name>
<dbReference type="Proteomes" id="UP000692954">
    <property type="component" value="Unassembled WGS sequence"/>
</dbReference>
<evidence type="ECO:0000313" key="1">
    <source>
        <dbReference type="EMBL" id="CAD8066019.1"/>
    </source>
</evidence>
<proteinExistence type="predicted"/>
<keyword evidence="2" id="KW-1185">Reference proteome</keyword>
<dbReference type="EMBL" id="CAJJDN010000021">
    <property type="protein sequence ID" value="CAD8066019.1"/>
    <property type="molecule type" value="Genomic_DNA"/>
</dbReference>
<gene>
    <name evidence="1" type="ORF">PSON_ATCC_30995.1.T0210087</name>
</gene>